<evidence type="ECO:0000256" key="6">
    <source>
        <dbReference type="PROSITE-ProRule" id="PRU00221"/>
    </source>
</evidence>
<feature type="domain" description="Nucleolar protein 10-like N-terminal" evidence="10">
    <location>
        <begin position="20"/>
        <end position="377"/>
    </location>
</feature>
<evidence type="ECO:0000256" key="4">
    <source>
        <dbReference type="ARBA" id="ARBA00022737"/>
    </source>
</evidence>
<feature type="repeat" description="WD" evidence="6">
    <location>
        <begin position="234"/>
        <end position="275"/>
    </location>
</feature>
<keyword evidence="12" id="KW-1185">Reference proteome</keyword>
<dbReference type="PROSITE" id="PS50082">
    <property type="entry name" value="WD_REPEATS_2"/>
    <property type="match status" value="1"/>
</dbReference>
<dbReference type="Proteomes" id="UP001197093">
    <property type="component" value="Unassembled WGS sequence"/>
</dbReference>
<dbReference type="GO" id="GO:0032040">
    <property type="term" value="C:small-subunit processome"/>
    <property type="evidence" value="ECO:0007669"/>
    <property type="project" value="TreeGrafter"/>
</dbReference>
<dbReference type="EMBL" id="JAHCVI010000004">
    <property type="protein sequence ID" value="KAG7286094.1"/>
    <property type="molecule type" value="Genomic_DNA"/>
</dbReference>
<dbReference type="InterPro" id="IPR012580">
    <property type="entry name" value="NUC153"/>
</dbReference>
<proteinExistence type="inferred from homology"/>
<evidence type="ECO:0000256" key="3">
    <source>
        <dbReference type="ARBA" id="ARBA00022574"/>
    </source>
</evidence>
<evidence type="ECO:0000256" key="2">
    <source>
        <dbReference type="ARBA" id="ARBA00005264"/>
    </source>
</evidence>
<evidence type="ECO:0000313" key="11">
    <source>
        <dbReference type="EMBL" id="KAG7286094.1"/>
    </source>
</evidence>
<feature type="region of interest" description="Disordered" evidence="7">
    <location>
        <begin position="514"/>
        <end position="633"/>
    </location>
</feature>
<dbReference type="PANTHER" id="PTHR14927">
    <property type="entry name" value="NUCLEOLAR PROTEIN 10"/>
    <property type="match status" value="1"/>
</dbReference>
<feature type="compositionally biased region" description="Basic and acidic residues" evidence="7">
    <location>
        <begin position="522"/>
        <end position="534"/>
    </location>
</feature>
<feature type="domain" description="Nucleolar protein 10-like second" evidence="9">
    <location>
        <begin position="382"/>
        <end position="430"/>
    </location>
</feature>
<dbReference type="InterPro" id="IPR001680">
    <property type="entry name" value="WD40_rpt"/>
</dbReference>
<name>A0AAD4ERD0_9PEZI</name>
<dbReference type="GO" id="GO:0030686">
    <property type="term" value="C:90S preribosome"/>
    <property type="evidence" value="ECO:0007669"/>
    <property type="project" value="TreeGrafter"/>
</dbReference>
<dbReference type="SMART" id="SM00320">
    <property type="entry name" value="WD40"/>
    <property type="match status" value="1"/>
</dbReference>
<evidence type="ECO:0000256" key="7">
    <source>
        <dbReference type="SAM" id="MobiDB-lite"/>
    </source>
</evidence>
<evidence type="ECO:0000313" key="12">
    <source>
        <dbReference type="Proteomes" id="UP001197093"/>
    </source>
</evidence>
<dbReference type="Pfam" id="PF23097">
    <property type="entry name" value="NOL10_2nd"/>
    <property type="match status" value="1"/>
</dbReference>
<comment type="caution">
    <text evidence="11">The sequence shown here is derived from an EMBL/GenBank/DDBJ whole genome shotgun (WGS) entry which is preliminary data.</text>
</comment>
<comment type="subcellular location">
    <subcellularLocation>
        <location evidence="1">Nucleus</location>
        <location evidence="1">Nucleolus</location>
    </subcellularLocation>
</comment>
<sequence length="633" mass="71221">MKLTNPGAVPVYTVAGPSTARPLPDWLARRRKRSSKYDAENLNNFELLQEFEFEEGKSPTLLQTRASNCVRVSEDGNWIMSTGTYKPQFHSENTTFQFLSSDYTKSLHLQNDRSLEFHTPMGCHYEVRLPRFGRDLAYLRQSTEVLIPAVGLSADGSGYGEVFRLDLESGQFLRPWQIEVGEDDANSGLQGGINVGAVNVAAVAEKTHGLCAFGTSISTVEFYDPRSKGRVAVLGGHDGEVTALDYSDDGLSLALGTSTGQIRVFDLRNPRPLLKRDQGMGLPIKNLIHLKTPTEERKLLSADKRIIKIWDEQTGDLWTSVEPLVDLNHVTHVPDSGMILTANEGKHMHCFFIPNLGLAPKWCHFLDNLVHEMENETQTETYDNYKFLTKPELKSLSLDHLVGKTNLLRPYMHGYFVAAKLYDQARLIANPYIWEEERAKRIREKVEKERSSRIRGVKKVKVNQKLVDKMLQRQEKRAKVDIEAGMLGDARFGKLFEDEEFKVDETSYEFRALNPSTQVEGVHGDARIGGRDQADSESESEDEIRPTKPKDEVVMQVSSSKVQGGKIRDTAIGSRAQKQTRTAKVKTGDVVGEQQVTFVPESRRKSKPQPAPPAASGRRQDRRSASTNTFRRL</sequence>
<feature type="compositionally biased region" description="Basic and acidic residues" evidence="7">
    <location>
        <begin position="543"/>
        <end position="553"/>
    </location>
</feature>
<dbReference type="InterPro" id="IPR056551">
    <property type="entry name" value="Beta-prop_NOL10_N"/>
</dbReference>
<dbReference type="InterPro" id="IPR040382">
    <property type="entry name" value="NOL10/Enp2"/>
</dbReference>
<keyword evidence="4" id="KW-0677">Repeat</keyword>
<evidence type="ECO:0000256" key="1">
    <source>
        <dbReference type="ARBA" id="ARBA00004604"/>
    </source>
</evidence>
<keyword evidence="5" id="KW-0539">Nucleus</keyword>
<organism evidence="11 12">
    <name type="scientific">Staphylotrichum longicolle</name>
    <dbReference type="NCBI Taxonomy" id="669026"/>
    <lineage>
        <taxon>Eukaryota</taxon>
        <taxon>Fungi</taxon>
        <taxon>Dikarya</taxon>
        <taxon>Ascomycota</taxon>
        <taxon>Pezizomycotina</taxon>
        <taxon>Sordariomycetes</taxon>
        <taxon>Sordariomycetidae</taxon>
        <taxon>Sordariales</taxon>
        <taxon>Chaetomiaceae</taxon>
        <taxon>Staphylotrichum</taxon>
    </lineage>
</organism>
<evidence type="ECO:0000259" key="9">
    <source>
        <dbReference type="Pfam" id="PF23097"/>
    </source>
</evidence>
<dbReference type="Pfam" id="PF23098">
    <property type="entry name" value="Beta-prop_NOL10_N"/>
    <property type="match status" value="1"/>
</dbReference>
<dbReference type="InterPro" id="IPR056550">
    <property type="entry name" value="NOL10_2nd"/>
</dbReference>
<evidence type="ECO:0000259" key="8">
    <source>
        <dbReference type="Pfam" id="PF08159"/>
    </source>
</evidence>
<feature type="domain" description="NUC153" evidence="8">
    <location>
        <begin position="489"/>
        <end position="517"/>
    </location>
</feature>
<dbReference type="InterPro" id="IPR015943">
    <property type="entry name" value="WD40/YVTN_repeat-like_dom_sf"/>
</dbReference>
<gene>
    <name evidence="11" type="primary">ENP2</name>
    <name evidence="11" type="ORF">NEMBOFW57_008397</name>
</gene>
<dbReference type="InterPro" id="IPR036322">
    <property type="entry name" value="WD40_repeat_dom_sf"/>
</dbReference>
<dbReference type="Pfam" id="PF08159">
    <property type="entry name" value="NUC153"/>
    <property type="match status" value="1"/>
</dbReference>
<comment type="similarity">
    <text evidence="2">Belongs to the WD repeat NOL10/ENP2 family.</text>
</comment>
<accession>A0AAD4ERD0</accession>
<evidence type="ECO:0000259" key="10">
    <source>
        <dbReference type="Pfam" id="PF23098"/>
    </source>
</evidence>
<dbReference type="AlphaFoldDB" id="A0AAD4ERD0"/>
<protein>
    <submittedName>
        <fullName evidence="11">Small ribosomal subunit biogenesis</fullName>
    </submittedName>
</protein>
<dbReference type="GO" id="GO:0000462">
    <property type="term" value="P:maturation of SSU-rRNA from tricistronic rRNA transcript (SSU-rRNA, 5.8S rRNA, LSU-rRNA)"/>
    <property type="evidence" value="ECO:0007669"/>
    <property type="project" value="TreeGrafter"/>
</dbReference>
<evidence type="ECO:0000256" key="5">
    <source>
        <dbReference type="ARBA" id="ARBA00023242"/>
    </source>
</evidence>
<dbReference type="PANTHER" id="PTHR14927:SF0">
    <property type="entry name" value="NUCLEOLAR PROTEIN 10"/>
    <property type="match status" value="1"/>
</dbReference>
<reference evidence="11" key="1">
    <citation type="submission" date="2023-02" db="EMBL/GenBank/DDBJ databases">
        <authorList>
            <person name="Palmer J.M."/>
        </authorList>
    </citation>
    <scope>NUCLEOTIDE SEQUENCE</scope>
    <source>
        <strain evidence="11">FW57</strain>
    </source>
</reference>
<keyword evidence="3 6" id="KW-0853">WD repeat</keyword>
<dbReference type="SUPFAM" id="SSF50978">
    <property type="entry name" value="WD40 repeat-like"/>
    <property type="match status" value="1"/>
</dbReference>
<dbReference type="Gene3D" id="2.130.10.10">
    <property type="entry name" value="YVTN repeat-like/Quinoprotein amine dehydrogenase"/>
    <property type="match status" value="1"/>
</dbReference>